<dbReference type="Gene3D" id="3.40.50.10420">
    <property type="entry name" value="NagB/RpiA/CoA transferase-like"/>
    <property type="match status" value="1"/>
</dbReference>
<dbReference type="Proteomes" id="UP000887564">
    <property type="component" value="Unplaced"/>
</dbReference>
<organism evidence="1 2">
    <name type="scientific">Parascaris equorum</name>
    <name type="common">Equine roundworm</name>
    <dbReference type="NCBI Taxonomy" id="6256"/>
    <lineage>
        <taxon>Eukaryota</taxon>
        <taxon>Metazoa</taxon>
        <taxon>Ecdysozoa</taxon>
        <taxon>Nematoda</taxon>
        <taxon>Chromadorea</taxon>
        <taxon>Rhabditida</taxon>
        <taxon>Spirurina</taxon>
        <taxon>Ascaridomorpha</taxon>
        <taxon>Ascaridoidea</taxon>
        <taxon>Ascarididae</taxon>
        <taxon>Parascaris</taxon>
    </lineage>
</organism>
<proteinExistence type="predicted"/>
<sequence length="95" mass="10356">MAYRTYTRFPASIPVAMAGFHSDTHDAISLEKRQLRILAQRCGASNSIRTLAMSLAGVIQQFSGALDVIIVPGVAFTIKGQRLGHGKGFYDRFIA</sequence>
<dbReference type="InterPro" id="IPR024185">
    <property type="entry name" value="FTHF_cligase-like_sf"/>
</dbReference>
<protein>
    <submittedName>
        <fullName evidence="2">5-formyltetrahydrofolate cyclo-ligase</fullName>
    </submittedName>
</protein>
<dbReference type="InterPro" id="IPR037171">
    <property type="entry name" value="NagB/RpiA_transferase-like"/>
</dbReference>
<dbReference type="AlphaFoldDB" id="A0A914S2K1"/>
<reference evidence="2" key="1">
    <citation type="submission" date="2022-11" db="UniProtKB">
        <authorList>
            <consortium name="WormBaseParasite"/>
        </authorList>
    </citation>
    <scope>IDENTIFICATION</scope>
</reference>
<dbReference type="SUPFAM" id="SSF100950">
    <property type="entry name" value="NagB/RpiA/CoA transferase-like"/>
    <property type="match status" value="1"/>
</dbReference>
<dbReference type="Pfam" id="PF01812">
    <property type="entry name" value="5-FTHF_cyc-lig"/>
    <property type="match status" value="1"/>
</dbReference>
<evidence type="ECO:0000313" key="1">
    <source>
        <dbReference type="Proteomes" id="UP000887564"/>
    </source>
</evidence>
<name>A0A914S2K1_PAREQ</name>
<evidence type="ECO:0000313" key="2">
    <source>
        <dbReference type="WBParaSite" id="PEQ_0001282801-mRNA-1"/>
    </source>
</evidence>
<keyword evidence="1" id="KW-1185">Reference proteome</keyword>
<dbReference type="InterPro" id="IPR002698">
    <property type="entry name" value="FTHF_cligase"/>
</dbReference>
<dbReference type="WBParaSite" id="PEQ_0001282801-mRNA-1">
    <property type="protein sequence ID" value="PEQ_0001282801-mRNA-1"/>
    <property type="gene ID" value="PEQ_0001282801"/>
</dbReference>
<accession>A0A914S2K1</accession>